<reference evidence="3" key="2">
    <citation type="submission" date="2015-02" db="UniProtKB">
        <authorList>
            <consortium name="EnsemblMetazoa"/>
        </authorList>
    </citation>
    <scope>IDENTIFICATION</scope>
</reference>
<accession>T1J3M6</accession>
<protein>
    <recommendedName>
        <fullName evidence="2">Peroxin-19</fullName>
    </recommendedName>
</protein>
<dbReference type="EMBL" id="JH431829">
    <property type="status" value="NOT_ANNOTATED_CDS"/>
    <property type="molecule type" value="Genomic_DNA"/>
</dbReference>
<evidence type="ECO:0000313" key="3">
    <source>
        <dbReference type="EnsemblMetazoa" id="SMAR008193-PA"/>
    </source>
</evidence>
<evidence type="ECO:0000256" key="1">
    <source>
        <dbReference type="ARBA" id="ARBA00006326"/>
    </source>
</evidence>
<dbReference type="EnsemblMetazoa" id="SMAR008193-RA">
    <property type="protein sequence ID" value="SMAR008193-PA"/>
    <property type="gene ID" value="SMAR008193"/>
</dbReference>
<dbReference type="Gene3D" id="1.20.120.900">
    <property type="entry name" value="Pex19, mPTS binding domain"/>
    <property type="match status" value="1"/>
</dbReference>
<sequence length="241" mass="26902">MSVTVSTTNSNVDAAWSEEFMQQTQDVENVFRNLIAKDPESMDDFQKFASMLSKPGGGDAIDPDFFSNLTASAQSFSDQQLPSLNDEELSKMFSSIGLNSSDCDESSPDVSSLVQNMMQMLLSKDLLYPALRDITDRYANWLLENKETTEQEQYKKYETQYEIMQKICTEFEAESETDTPAKKKSRFDGILEMMQKMQDCGNPPTSLVGEGTSGLEFDEYGVPKIPGLAGLGIGNEKCQIM</sequence>
<dbReference type="PhylomeDB" id="T1J3M6"/>
<dbReference type="eggNOG" id="KOG3133">
    <property type="taxonomic scope" value="Eukaryota"/>
</dbReference>
<dbReference type="InterPro" id="IPR038322">
    <property type="entry name" value="Pex19_C_sf"/>
</dbReference>
<dbReference type="GO" id="GO:0045046">
    <property type="term" value="P:protein import into peroxisome membrane"/>
    <property type="evidence" value="ECO:0007669"/>
    <property type="project" value="TreeGrafter"/>
</dbReference>
<dbReference type="HOGENOM" id="CLU_043063_3_0_1"/>
<evidence type="ECO:0000256" key="2">
    <source>
        <dbReference type="ARBA" id="ARBA00029688"/>
    </source>
</evidence>
<dbReference type="GO" id="GO:0033328">
    <property type="term" value="F:peroxisome membrane targeting sequence binding"/>
    <property type="evidence" value="ECO:0007669"/>
    <property type="project" value="TreeGrafter"/>
</dbReference>
<comment type="similarity">
    <text evidence="1">Belongs to the peroxin-19 family.</text>
</comment>
<reference evidence="4" key="1">
    <citation type="submission" date="2011-05" db="EMBL/GenBank/DDBJ databases">
        <authorList>
            <person name="Richards S.R."/>
            <person name="Qu J."/>
            <person name="Jiang H."/>
            <person name="Jhangiani S.N."/>
            <person name="Agravi P."/>
            <person name="Goodspeed R."/>
            <person name="Gross S."/>
            <person name="Mandapat C."/>
            <person name="Jackson L."/>
            <person name="Mathew T."/>
            <person name="Pu L."/>
            <person name="Thornton R."/>
            <person name="Saada N."/>
            <person name="Wilczek-Boney K.B."/>
            <person name="Lee S."/>
            <person name="Kovar C."/>
            <person name="Wu Y."/>
            <person name="Scherer S.E."/>
            <person name="Worley K.C."/>
            <person name="Muzny D.M."/>
            <person name="Gibbs R."/>
        </authorList>
    </citation>
    <scope>NUCLEOTIDE SEQUENCE</scope>
    <source>
        <strain evidence="4">Brora</strain>
    </source>
</reference>
<dbReference type="PANTHER" id="PTHR12774:SF2">
    <property type="entry name" value="PEROXISOMAL BIOGENESIS FACTOR 19"/>
    <property type="match status" value="1"/>
</dbReference>
<dbReference type="Proteomes" id="UP000014500">
    <property type="component" value="Unassembled WGS sequence"/>
</dbReference>
<dbReference type="STRING" id="126957.T1J3M6"/>
<proteinExistence type="inferred from homology"/>
<dbReference type="OMA" id="RIWHVIS"/>
<evidence type="ECO:0000313" key="4">
    <source>
        <dbReference type="Proteomes" id="UP000014500"/>
    </source>
</evidence>
<organism evidence="3 4">
    <name type="scientific">Strigamia maritima</name>
    <name type="common">European centipede</name>
    <name type="synonym">Geophilus maritimus</name>
    <dbReference type="NCBI Taxonomy" id="126957"/>
    <lineage>
        <taxon>Eukaryota</taxon>
        <taxon>Metazoa</taxon>
        <taxon>Ecdysozoa</taxon>
        <taxon>Arthropoda</taxon>
        <taxon>Myriapoda</taxon>
        <taxon>Chilopoda</taxon>
        <taxon>Pleurostigmophora</taxon>
        <taxon>Geophilomorpha</taxon>
        <taxon>Linotaeniidae</taxon>
        <taxon>Strigamia</taxon>
    </lineage>
</organism>
<dbReference type="GO" id="GO:0005778">
    <property type="term" value="C:peroxisomal membrane"/>
    <property type="evidence" value="ECO:0007669"/>
    <property type="project" value="TreeGrafter"/>
</dbReference>
<dbReference type="Pfam" id="PF04614">
    <property type="entry name" value="Pex19"/>
    <property type="match status" value="1"/>
</dbReference>
<dbReference type="InterPro" id="IPR006708">
    <property type="entry name" value="Pex19"/>
</dbReference>
<dbReference type="PANTHER" id="PTHR12774">
    <property type="entry name" value="PEROXISOMAL BIOGENESIS FACTOR 19"/>
    <property type="match status" value="1"/>
</dbReference>
<dbReference type="AlphaFoldDB" id="T1J3M6"/>
<keyword evidence="4" id="KW-1185">Reference proteome</keyword>
<name>T1J3M6_STRMM</name>